<dbReference type="OrthoDB" id="9920621at2"/>
<feature type="transmembrane region" description="Helical" evidence="1">
    <location>
        <begin position="6"/>
        <end position="21"/>
    </location>
</feature>
<dbReference type="RefSeq" id="WP_089651583.1">
    <property type="nucleotide sequence ID" value="NZ_FNIZ01000004.1"/>
</dbReference>
<keyword evidence="3" id="KW-1185">Reference proteome</keyword>
<keyword evidence="1" id="KW-1133">Transmembrane helix</keyword>
<evidence type="ECO:0000313" key="2">
    <source>
        <dbReference type="EMBL" id="SDO34333.1"/>
    </source>
</evidence>
<evidence type="ECO:0000313" key="3">
    <source>
        <dbReference type="Proteomes" id="UP000198860"/>
    </source>
</evidence>
<organism evidence="2 3">
    <name type="scientific">Halobacillus aidingensis</name>
    <dbReference type="NCBI Taxonomy" id="240303"/>
    <lineage>
        <taxon>Bacteria</taxon>
        <taxon>Bacillati</taxon>
        <taxon>Bacillota</taxon>
        <taxon>Bacilli</taxon>
        <taxon>Bacillales</taxon>
        <taxon>Bacillaceae</taxon>
        <taxon>Halobacillus</taxon>
    </lineage>
</organism>
<dbReference type="Proteomes" id="UP000198860">
    <property type="component" value="Unassembled WGS sequence"/>
</dbReference>
<keyword evidence="1" id="KW-0812">Transmembrane</keyword>
<keyword evidence="1" id="KW-0472">Membrane</keyword>
<feature type="transmembrane region" description="Helical" evidence="1">
    <location>
        <begin position="33"/>
        <end position="54"/>
    </location>
</feature>
<accession>A0A1H0ISP0</accession>
<gene>
    <name evidence="2" type="ORF">SAMN05421677_104173</name>
</gene>
<feature type="transmembrane region" description="Helical" evidence="1">
    <location>
        <begin position="60"/>
        <end position="78"/>
    </location>
</feature>
<dbReference type="AlphaFoldDB" id="A0A1H0ISP0"/>
<evidence type="ECO:0000256" key="1">
    <source>
        <dbReference type="SAM" id="Phobius"/>
    </source>
</evidence>
<reference evidence="3" key="1">
    <citation type="submission" date="2016-10" db="EMBL/GenBank/DDBJ databases">
        <authorList>
            <person name="Varghese N."/>
            <person name="Submissions S."/>
        </authorList>
    </citation>
    <scope>NUCLEOTIDE SEQUENCE [LARGE SCALE GENOMIC DNA]</scope>
    <source>
        <strain evidence="3">CGMCC 1.3703</strain>
    </source>
</reference>
<sequence>MDVWIFISATIVLILLSIVVSKKCEKKGFKKRALLYPAIVQGAGLGIIIGTMAGGTFLETLVVSVFLILFASSQFIYIKRAAESFKSIRGEEQS</sequence>
<protein>
    <submittedName>
        <fullName evidence="2">Uncharacterized protein</fullName>
    </submittedName>
</protein>
<dbReference type="EMBL" id="FNIZ01000004">
    <property type="protein sequence ID" value="SDO34333.1"/>
    <property type="molecule type" value="Genomic_DNA"/>
</dbReference>
<name>A0A1H0ISP0_HALAD</name>
<proteinExistence type="predicted"/>